<evidence type="ECO:0000313" key="1">
    <source>
        <dbReference type="EMBL" id="KIH82123.1"/>
    </source>
</evidence>
<protein>
    <submittedName>
        <fullName evidence="1">Uncharacterized protein</fullName>
    </submittedName>
</protein>
<dbReference type="PATRIC" id="fig|226910.6.peg.4118"/>
<keyword evidence="2" id="KW-1185">Reference proteome</keyword>
<comment type="caution">
    <text evidence="1">The sequence shown here is derived from an EMBL/GenBank/DDBJ whole genome shotgun (WGS) entry which is preliminary data.</text>
</comment>
<proteinExistence type="predicted"/>
<accession>A0A0C2EU45</accession>
<dbReference type="Proteomes" id="UP000031535">
    <property type="component" value="Unassembled WGS sequence"/>
</dbReference>
<gene>
    <name evidence="1" type="ORF">UCMB321_4124</name>
</gene>
<organism evidence="1 2">
    <name type="scientific">Pseudomonas batumici</name>
    <dbReference type="NCBI Taxonomy" id="226910"/>
    <lineage>
        <taxon>Bacteria</taxon>
        <taxon>Pseudomonadati</taxon>
        <taxon>Pseudomonadota</taxon>
        <taxon>Gammaproteobacteria</taxon>
        <taxon>Pseudomonadales</taxon>
        <taxon>Pseudomonadaceae</taxon>
        <taxon>Pseudomonas</taxon>
    </lineage>
</organism>
<name>A0A0C2EU45_9PSED</name>
<dbReference type="AlphaFoldDB" id="A0A0C2EU45"/>
<dbReference type="EMBL" id="JXDG01000056">
    <property type="protein sequence ID" value="KIH82123.1"/>
    <property type="molecule type" value="Genomic_DNA"/>
</dbReference>
<sequence>MHQAQQAAITHVKSHFGSPWVSVIRLPWPFVGARTGLNIGQ</sequence>
<reference evidence="1 2" key="1">
    <citation type="submission" date="2015-01" db="EMBL/GenBank/DDBJ databases">
        <title>Complete genome of Pseudomonas batumici UCM B-321 producer of the batumin antibiotic with strong antistaphilococcal and potential anticancer activity.</title>
        <authorList>
            <person name="Klochko V.V."/>
            <person name="Zelena L.B."/>
            <person name="Elena K.A."/>
            <person name="Reva O.N."/>
        </authorList>
    </citation>
    <scope>NUCLEOTIDE SEQUENCE [LARGE SCALE GENOMIC DNA]</scope>
    <source>
        <strain evidence="1 2">UCM B-321</strain>
    </source>
</reference>
<evidence type="ECO:0000313" key="2">
    <source>
        <dbReference type="Proteomes" id="UP000031535"/>
    </source>
</evidence>